<protein>
    <recommendedName>
        <fullName evidence="3">histidine kinase</fullName>
        <ecNumber evidence="3">2.7.13.3</ecNumber>
    </recommendedName>
</protein>
<dbReference type="Gene3D" id="1.10.287.130">
    <property type="match status" value="1"/>
</dbReference>
<dbReference type="PROSITE" id="PS50109">
    <property type="entry name" value="HIS_KIN"/>
    <property type="match status" value="1"/>
</dbReference>
<reference evidence="14 15" key="1">
    <citation type="submission" date="2018-06" db="EMBL/GenBank/DDBJ databases">
        <authorList>
            <consortium name="Pathogen Informatics"/>
            <person name="Doyle S."/>
        </authorList>
    </citation>
    <scope>NUCLEOTIDE SEQUENCE [LARGE SCALE GENOMIC DNA]</scope>
    <source>
        <strain evidence="14 15">NCTC10254</strain>
    </source>
</reference>
<keyword evidence="4" id="KW-0597">Phosphoprotein</keyword>
<feature type="transmembrane region" description="Helical" evidence="11">
    <location>
        <begin position="197"/>
        <end position="217"/>
    </location>
</feature>
<keyword evidence="9" id="KW-0902">Two-component regulatory system</keyword>
<dbReference type="SMART" id="SM00387">
    <property type="entry name" value="HATPase_c"/>
    <property type="match status" value="1"/>
</dbReference>
<dbReference type="GeneID" id="84575006"/>
<evidence type="ECO:0000256" key="6">
    <source>
        <dbReference type="ARBA" id="ARBA00022692"/>
    </source>
</evidence>
<dbReference type="PANTHER" id="PTHR45436">
    <property type="entry name" value="SENSOR HISTIDINE KINASE YKOH"/>
    <property type="match status" value="1"/>
</dbReference>
<dbReference type="CDD" id="cd00075">
    <property type="entry name" value="HATPase"/>
    <property type="match status" value="1"/>
</dbReference>
<dbReference type="InterPro" id="IPR036890">
    <property type="entry name" value="HATPase_C_sf"/>
</dbReference>
<dbReference type="Pfam" id="PF02518">
    <property type="entry name" value="HATPase_c"/>
    <property type="match status" value="1"/>
</dbReference>
<name>A0A8B4H856_9CORY</name>
<evidence type="ECO:0000259" key="13">
    <source>
        <dbReference type="PROSITE" id="PS50885"/>
    </source>
</evidence>
<feature type="domain" description="Histidine kinase" evidence="12">
    <location>
        <begin position="278"/>
        <end position="493"/>
    </location>
</feature>
<dbReference type="FunFam" id="1.10.287.130:FF:000001">
    <property type="entry name" value="Two-component sensor histidine kinase"/>
    <property type="match status" value="1"/>
</dbReference>
<evidence type="ECO:0000256" key="9">
    <source>
        <dbReference type="ARBA" id="ARBA00023012"/>
    </source>
</evidence>
<dbReference type="RefSeq" id="WP_005527135.1">
    <property type="nucleotide sequence ID" value="NZ_CP050134.2"/>
</dbReference>
<feature type="transmembrane region" description="Helical" evidence="11">
    <location>
        <begin position="39"/>
        <end position="57"/>
    </location>
</feature>
<proteinExistence type="predicted"/>
<gene>
    <name evidence="14" type="primary">CgtS1</name>
    <name evidence="14" type="ORF">NCTC10254_01708</name>
</gene>
<organism evidence="14 15">
    <name type="scientific">Corynebacterium matruchotii</name>
    <dbReference type="NCBI Taxonomy" id="43768"/>
    <lineage>
        <taxon>Bacteria</taxon>
        <taxon>Bacillati</taxon>
        <taxon>Actinomycetota</taxon>
        <taxon>Actinomycetes</taxon>
        <taxon>Mycobacteriales</taxon>
        <taxon>Corynebacteriaceae</taxon>
        <taxon>Corynebacterium</taxon>
    </lineage>
</organism>
<keyword evidence="8 11" id="KW-1133">Transmembrane helix</keyword>
<dbReference type="InterPro" id="IPR036097">
    <property type="entry name" value="HisK_dim/P_sf"/>
</dbReference>
<dbReference type="EMBL" id="UARK01000018">
    <property type="protein sequence ID" value="SPW29769.1"/>
    <property type="molecule type" value="Genomic_DNA"/>
</dbReference>
<dbReference type="InterPro" id="IPR050428">
    <property type="entry name" value="TCS_sensor_his_kinase"/>
</dbReference>
<evidence type="ECO:0000313" key="14">
    <source>
        <dbReference type="EMBL" id="SPW29769.1"/>
    </source>
</evidence>
<dbReference type="CDD" id="cd06225">
    <property type="entry name" value="HAMP"/>
    <property type="match status" value="1"/>
</dbReference>
<dbReference type="InterPro" id="IPR005467">
    <property type="entry name" value="His_kinase_dom"/>
</dbReference>
<dbReference type="SMART" id="SM00388">
    <property type="entry name" value="HisKA"/>
    <property type="match status" value="1"/>
</dbReference>
<keyword evidence="10 11" id="KW-0472">Membrane</keyword>
<evidence type="ECO:0000256" key="11">
    <source>
        <dbReference type="SAM" id="Phobius"/>
    </source>
</evidence>
<dbReference type="EC" id="2.7.13.3" evidence="3"/>
<evidence type="ECO:0000256" key="1">
    <source>
        <dbReference type="ARBA" id="ARBA00000085"/>
    </source>
</evidence>
<dbReference type="GO" id="GO:0000155">
    <property type="term" value="F:phosphorelay sensor kinase activity"/>
    <property type="evidence" value="ECO:0007669"/>
    <property type="project" value="InterPro"/>
</dbReference>
<evidence type="ECO:0000313" key="15">
    <source>
        <dbReference type="Proteomes" id="UP000249886"/>
    </source>
</evidence>
<dbReference type="Gene3D" id="6.10.340.10">
    <property type="match status" value="1"/>
</dbReference>
<dbReference type="Gene3D" id="3.30.565.10">
    <property type="entry name" value="Histidine kinase-like ATPase, C-terminal domain"/>
    <property type="match status" value="1"/>
</dbReference>
<comment type="catalytic activity">
    <reaction evidence="1">
        <text>ATP + protein L-histidine = ADP + protein N-phospho-L-histidine.</text>
        <dbReference type="EC" id="2.7.13.3"/>
    </reaction>
</comment>
<comment type="subcellular location">
    <subcellularLocation>
        <location evidence="2">Cell membrane</location>
    </subcellularLocation>
</comment>
<evidence type="ECO:0000256" key="8">
    <source>
        <dbReference type="ARBA" id="ARBA00022989"/>
    </source>
</evidence>
<dbReference type="PROSITE" id="PS50885">
    <property type="entry name" value="HAMP"/>
    <property type="match status" value="1"/>
</dbReference>
<dbReference type="AlphaFoldDB" id="A0A8B4H856"/>
<dbReference type="CDD" id="cd00082">
    <property type="entry name" value="HisKA"/>
    <property type="match status" value="1"/>
</dbReference>
<keyword evidence="5 14" id="KW-0808">Transferase</keyword>
<comment type="caution">
    <text evidence="14">The sequence shown here is derived from an EMBL/GenBank/DDBJ whole genome shotgun (WGS) entry which is preliminary data.</text>
</comment>
<dbReference type="SMART" id="SM00304">
    <property type="entry name" value="HAMP"/>
    <property type="match status" value="1"/>
</dbReference>
<dbReference type="SUPFAM" id="SSF47384">
    <property type="entry name" value="Homodimeric domain of signal transducing histidine kinase"/>
    <property type="match status" value="1"/>
</dbReference>
<dbReference type="PRINTS" id="PR00344">
    <property type="entry name" value="BCTRLSENSOR"/>
</dbReference>
<keyword evidence="7 14" id="KW-0418">Kinase</keyword>
<evidence type="ECO:0000259" key="12">
    <source>
        <dbReference type="PROSITE" id="PS50109"/>
    </source>
</evidence>
<dbReference type="SUPFAM" id="SSF158472">
    <property type="entry name" value="HAMP domain-like"/>
    <property type="match status" value="1"/>
</dbReference>
<evidence type="ECO:0000256" key="2">
    <source>
        <dbReference type="ARBA" id="ARBA00004236"/>
    </source>
</evidence>
<dbReference type="SUPFAM" id="SSF55874">
    <property type="entry name" value="ATPase domain of HSP90 chaperone/DNA topoisomerase II/histidine kinase"/>
    <property type="match status" value="1"/>
</dbReference>
<accession>A0A8B4H856</accession>
<keyword evidence="6 11" id="KW-0812">Transmembrane</keyword>
<dbReference type="InterPro" id="IPR003594">
    <property type="entry name" value="HATPase_dom"/>
</dbReference>
<evidence type="ECO:0000256" key="10">
    <source>
        <dbReference type="ARBA" id="ARBA00023136"/>
    </source>
</evidence>
<evidence type="ECO:0000256" key="7">
    <source>
        <dbReference type="ARBA" id="ARBA00022777"/>
    </source>
</evidence>
<dbReference type="InterPro" id="IPR003660">
    <property type="entry name" value="HAMP_dom"/>
</dbReference>
<evidence type="ECO:0000256" key="5">
    <source>
        <dbReference type="ARBA" id="ARBA00022679"/>
    </source>
</evidence>
<dbReference type="Pfam" id="PF00512">
    <property type="entry name" value="HisKA"/>
    <property type="match status" value="1"/>
</dbReference>
<dbReference type="Proteomes" id="UP000249886">
    <property type="component" value="Unassembled WGS sequence"/>
</dbReference>
<dbReference type="Pfam" id="PF00672">
    <property type="entry name" value="HAMP"/>
    <property type="match status" value="1"/>
</dbReference>
<evidence type="ECO:0000256" key="3">
    <source>
        <dbReference type="ARBA" id="ARBA00012438"/>
    </source>
</evidence>
<dbReference type="PANTHER" id="PTHR45436:SF5">
    <property type="entry name" value="SENSOR HISTIDINE KINASE TRCS"/>
    <property type="match status" value="1"/>
</dbReference>
<evidence type="ECO:0000256" key="4">
    <source>
        <dbReference type="ARBA" id="ARBA00022553"/>
    </source>
</evidence>
<feature type="domain" description="HAMP" evidence="13">
    <location>
        <begin position="218"/>
        <end position="270"/>
    </location>
</feature>
<dbReference type="InterPro" id="IPR004358">
    <property type="entry name" value="Sig_transdc_His_kin-like_C"/>
</dbReference>
<dbReference type="GO" id="GO:0005886">
    <property type="term" value="C:plasma membrane"/>
    <property type="evidence" value="ECO:0007669"/>
    <property type="project" value="UniProtKB-SubCell"/>
</dbReference>
<dbReference type="InterPro" id="IPR003661">
    <property type="entry name" value="HisK_dim/P_dom"/>
</dbReference>
<sequence length="507" mass="56128">MARHLSTPNTTVLSSRLPTGLPSRLSPNAKVLKSIRSRMIAWIMLVVFTALSSVLYLTDAVRRGEIHDSANNAVEQEISEFNSFVKDSPTSYTNARQLIEAYLTQELPQGDQILLGVYKGRIVQQSVDKEKLTNLPKEQRDQLLKDMFTGPNNSGITNNMHWARVEITTPGQDKPDYFATVVFTDDLYRNLTTQTQLLTTLGLVVMLIAVIIAWLIANQIINPIRTLRNIANQITDSDLTSRVPVDGEDEIADLAGTFNRMLDRIDTAYKAQRQFVDDAGHELRTPITVIRGHLELLDTATHDQRERSVKLCMDELDRMTRMVNDLLTLAIADADGPSFLHMQPIDLTELTIDIEDKADMVSGGRAKVTEIAEGFVLADAQRITEAILELTRNAVKYTNDDSPIIIGSTNKDGQVGFSVRDFGPGIDSATQEILFHRFNRGEQSPSSDQVPKKGAGLGLSIVKVIAEAHGGHAWVDSTPGLGSTFGITFPATIPPIQSEIIDIYKEY</sequence>